<sequence>MAAAAPAVSVLSTANAMADGEDSNLSSPLSEVEDKDGEPDDPDAMALDDPEPRDVPSDSESNLSEANDTEAETERLYDTPQVSRRKNVILGQIDEDETAEVTPTKQSTVVVADGIPEEDEPLSDVDISAPPSSPPEEIRSPIKSPQSTSADEKRPSSDAKKRKRSPMVDRSDSEGPLRKRATSTGVPELDSNDGDKTTDQKTGKANSVRSGSGVSADAKGVKDGSPLGVDSPTLEPVVAKKMTRNGRKQAKAALTNGVENKNEDGLSDEETEPRGDDDGIEADPDDDIDVAGRHGDEEAERKRIAIDEWSTIEEKFSIFRDRLYKDRLEKLEREEQALCADVPYHPEYLNMKQCLDELHDQKIRKINKEYELILEANDRVAVARRAIIWGQFYQGIREARERMLSELNKEWHETQNARRNAHRAPDYSLSFPSAPAQRTRNAVAYNTEVSILSGMAKHIGFPAAPPMRGASLAETEEDIDAIRRARRQRQQSMMQHQMPAFSGALDSAGEQFIKNTPWANPNHPHHQLHKIPSGSQPDLPVNAQLQTPRFDGHGVSQQPSTEGLSGRRQSASPEMVRLSSTQSHGQIKRVGSAQGVSSGVPKAGPRSAASKAESLAAPFAV</sequence>
<feature type="compositionally biased region" description="Polar residues" evidence="6">
    <location>
        <begin position="555"/>
        <end position="585"/>
    </location>
</feature>
<dbReference type="EMBL" id="NLAX01000008">
    <property type="protein sequence ID" value="PKS10528.1"/>
    <property type="molecule type" value="Genomic_DNA"/>
</dbReference>
<keyword evidence="3" id="KW-0805">Transcription regulation</keyword>
<keyword evidence="2" id="KW-0678">Repressor</keyword>
<feature type="compositionally biased region" description="Basic and acidic residues" evidence="6">
    <location>
        <begin position="166"/>
        <end position="177"/>
    </location>
</feature>
<keyword evidence="4" id="KW-0804">Transcription</keyword>
<evidence type="ECO:0000256" key="5">
    <source>
        <dbReference type="ARBA" id="ARBA00023242"/>
    </source>
</evidence>
<feature type="compositionally biased region" description="Acidic residues" evidence="6">
    <location>
        <begin position="278"/>
        <end position="289"/>
    </location>
</feature>
<dbReference type="PANTHER" id="PTHR21964">
    <property type="entry name" value="BREAST CANCER METASTASIS-SUPPRESSOR 1"/>
    <property type="match status" value="1"/>
</dbReference>
<evidence type="ECO:0008006" key="9">
    <source>
        <dbReference type="Google" id="ProtNLM"/>
    </source>
</evidence>
<gene>
    <name evidence="7" type="ORF">jhhlp_002281</name>
</gene>
<evidence type="ECO:0000313" key="7">
    <source>
        <dbReference type="EMBL" id="PKS10528.1"/>
    </source>
</evidence>
<evidence type="ECO:0000256" key="1">
    <source>
        <dbReference type="ARBA" id="ARBA00004123"/>
    </source>
</evidence>
<evidence type="ECO:0000313" key="8">
    <source>
        <dbReference type="Proteomes" id="UP000233524"/>
    </source>
</evidence>
<dbReference type="Pfam" id="PF08598">
    <property type="entry name" value="Sds3"/>
    <property type="match status" value="1"/>
</dbReference>
<feature type="compositionally biased region" description="Basic and acidic residues" evidence="6">
    <location>
        <begin position="193"/>
        <end position="202"/>
    </location>
</feature>
<feature type="compositionally biased region" description="Acidic residues" evidence="6">
    <location>
        <begin position="31"/>
        <end position="49"/>
    </location>
</feature>
<evidence type="ECO:0000256" key="4">
    <source>
        <dbReference type="ARBA" id="ARBA00023163"/>
    </source>
</evidence>
<dbReference type="GO" id="GO:0005654">
    <property type="term" value="C:nucleoplasm"/>
    <property type="evidence" value="ECO:0007669"/>
    <property type="project" value="UniProtKB-ARBA"/>
</dbReference>
<name>A0A2N3NDM7_9PEZI</name>
<feature type="compositionally biased region" description="Basic and acidic residues" evidence="6">
    <location>
        <begin position="150"/>
        <end position="159"/>
    </location>
</feature>
<evidence type="ECO:0000256" key="2">
    <source>
        <dbReference type="ARBA" id="ARBA00022491"/>
    </source>
</evidence>
<dbReference type="STRING" id="41688.A0A2N3NDM7"/>
<reference evidence="7 8" key="1">
    <citation type="journal article" date="2017" name="G3 (Bethesda)">
        <title>First Draft Genome Sequence of the Pathogenic Fungus Lomentospora prolificans (Formerly Scedosporium prolificans).</title>
        <authorList>
            <person name="Luo R."/>
            <person name="Zimin A."/>
            <person name="Workman R."/>
            <person name="Fan Y."/>
            <person name="Pertea G."/>
            <person name="Grossman N."/>
            <person name="Wear M.P."/>
            <person name="Jia B."/>
            <person name="Miller H."/>
            <person name="Casadevall A."/>
            <person name="Timp W."/>
            <person name="Zhang S.X."/>
            <person name="Salzberg S.L."/>
        </authorList>
    </citation>
    <scope>NUCLEOTIDE SEQUENCE [LARGE SCALE GENOMIC DNA]</scope>
    <source>
        <strain evidence="7 8">JHH-5317</strain>
    </source>
</reference>
<feature type="region of interest" description="Disordered" evidence="6">
    <location>
        <begin position="1"/>
        <end position="300"/>
    </location>
</feature>
<dbReference type="SMART" id="SM01401">
    <property type="entry name" value="Sds3"/>
    <property type="match status" value="1"/>
</dbReference>
<proteinExistence type="predicted"/>
<dbReference type="InterPro" id="IPR013907">
    <property type="entry name" value="Sds3"/>
</dbReference>
<dbReference type="VEuPathDB" id="FungiDB:jhhlp_002281"/>
<dbReference type="Proteomes" id="UP000233524">
    <property type="component" value="Unassembled WGS sequence"/>
</dbReference>
<dbReference type="InParanoid" id="A0A2N3NDM7"/>
<evidence type="ECO:0000256" key="6">
    <source>
        <dbReference type="SAM" id="MobiDB-lite"/>
    </source>
</evidence>
<organism evidence="7 8">
    <name type="scientific">Lomentospora prolificans</name>
    <dbReference type="NCBI Taxonomy" id="41688"/>
    <lineage>
        <taxon>Eukaryota</taxon>
        <taxon>Fungi</taxon>
        <taxon>Dikarya</taxon>
        <taxon>Ascomycota</taxon>
        <taxon>Pezizomycotina</taxon>
        <taxon>Sordariomycetes</taxon>
        <taxon>Hypocreomycetidae</taxon>
        <taxon>Microascales</taxon>
        <taxon>Microascaceae</taxon>
        <taxon>Lomentospora</taxon>
    </lineage>
</organism>
<dbReference type="GO" id="GO:0010468">
    <property type="term" value="P:regulation of gene expression"/>
    <property type="evidence" value="ECO:0007669"/>
    <property type="project" value="UniProtKB-ARBA"/>
</dbReference>
<feature type="compositionally biased region" description="Basic residues" evidence="6">
    <location>
        <begin position="241"/>
        <end position="250"/>
    </location>
</feature>
<protein>
    <recommendedName>
        <fullName evidence="9">Transcriptional regulatory protein DEP1</fullName>
    </recommendedName>
</protein>
<dbReference type="OrthoDB" id="20886at2759"/>
<comment type="subcellular location">
    <subcellularLocation>
        <location evidence="1">Nucleus</location>
    </subcellularLocation>
</comment>
<keyword evidence="8" id="KW-1185">Reference proteome</keyword>
<feature type="compositionally biased region" description="Basic and acidic residues" evidence="6">
    <location>
        <begin position="290"/>
        <end position="300"/>
    </location>
</feature>
<comment type="caution">
    <text evidence="7">The sequence shown here is derived from an EMBL/GenBank/DDBJ whole genome shotgun (WGS) entry which is preliminary data.</text>
</comment>
<dbReference type="AlphaFoldDB" id="A0A2N3NDM7"/>
<evidence type="ECO:0000256" key="3">
    <source>
        <dbReference type="ARBA" id="ARBA00023015"/>
    </source>
</evidence>
<accession>A0A2N3NDM7</accession>
<feature type="region of interest" description="Disordered" evidence="6">
    <location>
        <begin position="514"/>
        <end position="621"/>
    </location>
</feature>
<feature type="compositionally biased region" description="Polar residues" evidence="6">
    <location>
        <begin position="203"/>
        <end position="213"/>
    </location>
</feature>
<keyword evidence="5" id="KW-0539">Nucleus</keyword>